<evidence type="ECO:0000313" key="1">
    <source>
        <dbReference type="EMBL" id="CAD6550196.1"/>
    </source>
</evidence>
<organism evidence="1 2">
    <name type="scientific">Paraburkholderia hiiakae</name>
    <dbReference type="NCBI Taxonomy" id="1081782"/>
    <lineage>
        <taxon>Bacteria</taxon>
        <taxon>Pseudomonadati</taxon>
        <taxon>Pseudomonadota</taxon>
        <taxon>Betaproteobacteria</taxon>
        <taxon>Burkholderiales</taxon>
        <taxon>Burkholderiaceae</taxon>
        <taxon>Paraburkholderia</taxon>
    </lineage>
</organism>
<evidence type="ECO:0000313" key="2">
    <source>
        <dbReference type="Proteomes" id="UP000656319"/>
    </source>
</evidence>
<keyword evidence="2" id="KW-1185">Reference proteome</keyword>
<gene>
    <name evidence="1" type="ORF">LMG27952_04976</name>
</gene>
<reference evidence="1 2" key="1">
    <citation type="submission" date="2020-10" db="EMBL/GenBank/DDBJ databases">
        <authorList>
            <person name="Peeters C."/>
        </authorList>
    </citation>
    <scope>NUCLEOTIDE SEQUENCE [LARGE SCALE GENOMIC DNA]</scope>
    <source>
        <strain evidence="1 2">LMG 27952</strain>
    </source>
</reference>
<dbReference type="Proteomes" id="UP000656319">
    <property type="component" value="Unassembled WGS sequence"/>
</dbReference>
<protein>
    <submittedName>
        <fullName evidence="1">Uncharacterized protein</fullName>
    </submittedName>
</protein>
<comment type="caution">
    <text evidence="1">The sequence shown here is derived from an EMBL/GenBank/DDBJ whole genome shotgun (WGS) entry which is preliminary data.</text>
</comment>
<accession>A0ABN7I7K4</accession>
<sequence length="84" mass="9485">MKRYVLLHAKQSLPGRHNDSHPHPHAAGTTVLRHLGRTDRWLRAAVPAQNRLLTTCRSPPRLTVNAGTSFSGQFQRHHAKLPVR</sequence>
<name>A0ABN7I7K4_9BURK</name>
<dbReference type="EMBL" id="CAJHCQ010000014">
    <property type="protein sequence ID" value="CAD6550196.1"/>
    <property type="molecule type" value="Genomic_DNA"/>
</dbReference>
<proteinExistence type="predicted"/>